<dbReference type="PANTHER" id="PTHR32410">
    <property type="entry name" value="CYSTEINE/HISTIDINE-RICH C1 DOMAIN FAMILY PROTEIN"/>
    <property type="match status" value="1"/>
</dbReference>
<feature type="domain" description="Zinc finger PHD-type" evidence="5">
    <location>
        <begin position="542"/>
        <end position="608"/>
    </location>
</feature>
<accession>Q9LIC4</accession>
<evidence type="ECO:0000256" key="2">
    <source>
        <dbReference type="ARBA" id="ARBA00022737"/>
    </source>
</evidence>
<dbReference type="Pfam" id="PF03107">
    <property type="entry name" value="C1_2"/>
    <property type="match status" value="5"/>
</dbReference>
<dbReference type="HOGENOM" id="CLU_014776_1_1_1"/>
<dbReference type="ExpressionAtlas" id="Q9LIC4">
    <property type="expression patterns" value="baseline and differential"/>
</dbReference>
<keyword evidence="10 11" id="KW-1267">Proteomics identification</keyword>
<dbReference type="GO" id="GO:0008270">
    <property type="term" value="F:zinc ion binding"/>
    <property type="evidence" value="ECO:0007669"/>
    <property type="project" value="UniProtKB-KW"/>
</dbReference>
<gene>
    <name evidence="6 7" type="ordered locus">At3g13760</name>
</gene>
<dbReference type="PaxDb" id="3702-AT3G13760.1"/>
<dbReference type="EMBL" id="AP001307">
    <property type="protein sequence ID" value="BAB01924.1"/>
    <property type="molecule type" value="Genomic_DNA"/>
</dbReference>
<reference evidence="8" key="1">
    <citation type="journal article" date="2000" name="DNA Res.">
        <title>Structural analysis of Arabidopsis thaliana chromosome 3. II. Sequence features of the 4,251,695 bp regions covered by 90 P1, TAC and BAC clones.</title>
        <authorList>
            <person name="Nakamura Y."/>
        </authorList>
    </citation>
    <scope>NUCLEOTIDE SEQUENCE [LARGE SCALE GENOMIC DNA]</scope>
</reference>
<reference evidence="7 9" key="2">
    <citation type="journal article" date="2000" name="Nature">
        <title>Sequence and analysis of chromosome 3 of the plant Arabidopsis thaliana.</title>
        <authorList>
            <consortium name="European Union Chromosome 3 Arabidopsis Sequencing Consortium"/>
            <consortium name="Institute for Genomic Research"/>
            <consortium name="Kazusa DNA Research Institute"/>
            <person name="Salanoubat M."/>
            <person name="Lemcke K."/>
            <person name="Rieger M."/>
            <person name="Ansorge W."/>
            <person name="Unseld M."/>
            <person name="Fartmann B."/>
            <person name="Valle G."/>
            <person name="Blocker H."/>
            <person name="Perez-Alonso M."/>
            <person name="Obermaier B."/>
            <person name="Delseny M."/>
            <person name="Boutry M."/>
            <person name="Grivell L.A."/>
            <person name="Mache R."/>
            <person name="Puigdomenech P."/>
            <person name="De Simone V."/>
            <person name="Choisne N."/>
            <person name="Artiguenave F."/>
            <person name="Robert C."/>
            <person name="Brottier P."/>
            <person name="Wincker P."/>
            <person name="Cattolico L."/>
            <person name="Weissenbach J."/>
            <person name="Saurin W."/>
            <person name="Quetier F."/>
            <person name="Schafer M."/>
            <person name="Muller-Auer S."/>
            <person name="Gabel C."/>
            <person name="Fuchs M."/>
            <person name="Benes V."/>
            <person name="Wurmbach E."/>
            <person name="Drzonek H."/>
            <person name="Erfle H."/>
            <person name="Jordan N."/>
            <person name="Bangert S."/>
            <person name="Wiedelmann R."/>
            <person name="Kranz H."/>
            <person name="Voss H."/>
            <person name="Holland R."/>
            <person name="Brandt P."/>
            <person name="Nyakatura G."/>
            <person name="Vezzi A."/>
            <person name="D'Angelo M."/>
            <person name="Pallavicini A."/>
            <person name="Toppo S."/>
            <person name="Simionati B."/>
            <person name="Conrad A."/>
            <person name="Hornischer K."/>
            <person name="Kauer G."/>
            <person name="Lohnert T.H."/>
            <person name="Nordsiek G."/>
            <person name="Reichelt J."/>
            <person name="Scharfe M."/>
            <person name="Schon O."/>
            <person name="Bargues M."/>
            <person name="Terol J."/>
            <person name="Climent J."/>
            <person name="Navarro P."/>
            <person name="Collado C."/>
            <person name="Perez-Perez A."/>
            <person name="Ottenwalder B."/>
            <person name="Duchemin D."/>
            <person name="Cooke R."/>
            <person name="Laudie M."/>
            <person name="Berger-Llauro C."/>
            <person name="Purnelle B."/>
            <person name="Masuy D."/>
            <person name="de Haan M."/>
            <person name="Maarse A.C."/>
            <person name="Alcaraz J.P."/>
            <person name="Cottet A."/>
            <person name="Casacuberta E."/>
            <person name="Monfort A."/>
            <person name="Argiriou A."/>
            <person name="flores M."/>
            <person name="Liguori R."/>
            <person name="Vitale D."/>
            <person name="Mannhaupt G."/>
            <person name="Haase D."/>
            <person name="Schoof H."/>
            <person name="Rudd S."/>
            <person name="Zaccaria P."/>
            <person name="Mewes H.W."/>
            <person name="Mayer K.F."/>
            <person name="Kaul S."/>
            <person name="Town C.D."/>
            <person name="Koo H.L."/>
            <person name="Tallon L.J."/>
            <person name="Jenkins J."/>
            <person name="Rooney T."/>
            <person name="Rizzo M."/>
            <person name="Walts A."/>
            <person name="Utterback T."/>
            <person name="Fujii C.Y."/>
            <person name="Shea T.P."/>
            <person name="Creasy T.H."/>
            <person name="Haas B."/>
            <person name="Maiti R."/>
            <person name="Wu D."/>
            <person name="Peterson J."/>
            <person name="Van Aken S."/>
            <person name="Pai G."/>
            <person name="Militscher J."/>
            <person name="Sellers P."/>
            <person name="Gill J.E."/>
            <person name="Feldblyum T.V."/>
            <person name="Preuss D."/>
            <person name="Lin X."/>
            <person name="Nierman W.C."/>
            <person name="Salzberg S.L."/>
            <person name="White O."/>
            <person name="Venter J.C."/>
            <person name="Fraser C.M."/>
            <person name="Kaneko T."/>
            <person name="Nakamura Y."/>
            <person name="Sato S."/>
            <person name="Kato T."/>
            <person name="Asamizu E."/>
            <person name="Sasamoto S."/>
            <person name="Kimura T."/>
            <person name="Idesawa K."/>
            <person name="Kawashima K."/>
            <person name="Kishida Y."/>
            <person name="Kiyokawa C."/>
            <person name="Kohara M."/>
            <person name="Matsumoto M."/>
            <person name="Matsuno A."/>
            <person name="Muraki A."/>
            <person name="Nakayama S."/>
            <person name="Nakazaki N."/>
            <person name="Shinpo S."/>
            <person name="Takeuchi C."/>
            <person name="Wada T."/>
            <person name="Watanabe A."/>
            <person name="Yamada M."/>
            <person name="Yasuda M."/>
            <person name="Tabata S."/>
        </authorList>
    </citation>
    <scope>NUCLEOTIDE SEQUENCE [LARGE SCALE GENOMIC DNA]</scope>
    <source>
        <strain evidence="9">cv. Columbia</strain>
    </source>
</reference>
<reference evidence="7" key="4">
    <citation type="submission" date="2016-05" db="EMBL/GenBank/DDBJ databases">
        <authorList>
            <person name="Krishnakumar V."/>
            <person name="Cheng C.-Y."/>
            <person name="Chan A.P."/>
            <person name="Schobel S."/>
            <person name="Kim M."/>
            <person name="Ferlanti E.S."/>
            <person name="Belyaeva I."/>
            <person name="Rosen B.D."/>
            <person name="Micklem G."/>
            <person name="Miller J.R."/>
            <person name="Vaughn M."/>
            <person name="Town C.D."/>
        </authorList>
    </citation>
    <scope>NUCLEOTIDE SEQUENCE</scope>
</reference>
<reference evidence="7" key="3">
    <citation type="submission" date="2011-02" db="EMBL/GenBank/DDBJ databases">
        <authorList>
            <consortium name="TAIR"/>
            <person name="Swarbreck D."/>
            <person name="Lamesch P."/>
            <person name="Wilks C."/>
            <person name="Huala E."/>
        </authorList>
    </citation>
    <scope>NUCLEOTIDE SEQUENCE</scope>
</reference>
<evidence type="ECO:0000313" key="7">
    <source>
        <dbReference type="EMBL" id="AEE75408.1"/>
    </source>
</evidence>
<evidence type="ECO:0000256" key="1">
    <source>
        <dbReference type="ARBA" id="ARBA00022723"/>
    </source>
</evidence>
<evidence type="ECO:0000313" key="9">
    <source>
        <dbReference type="Proteomes" id="UP000006548"/>
    </source>
</evidence>
<dbReference type="KEGG" id="ath:AT3G13760"/>
<dbReference type="InterPro" id="IPR054483">
    <property type="entry name" value="DC1-like_CT"/>
</dbReference>
<dbReference type="TAIR" id="AT3G13760"/>
<evidence type="ECO:0000256" key="4">
    <source>
        <dbReference type="ARBA" id="ARBA00022833"/>
    </source>
</evidence>
<keyword evidence="9" id="KW-1185">Reference proteome</keyword>
<dbReference type="Proteomes" id="UP000006548">
    <property type="component" value="Chromosome 3"/>
</dbReference>
<keyword evidence="2" id="KW-0677">Repeat</keyword>
<organism evidence="8">
    <name type="scientific">Arabidopsis thaliana</name>
    <name type="common">Mouse-ear cress</name>
    <dbReference type="NCBI Taxonomy" id="3702"/>
    <lineage>
        <taxon>Eukaryota</taxon>
        <taxon>Viridiplantae</taxon>
        <taxon>Streptophyta</taxon>
        <taxon>Embryophyta</taxon>
        <taxon>Tracheophyta</taxon>
        <taxon>Spermatophyta</taxon>
        <taxon>Magnoliopsida</taxon>
        <taxon>eudicotyledons</taxon>
        <taxon>Gunneridae</taxon>
        <taxon>Pentapetalae</taxon>
        <taxon>rosids</taxon>
        <taxon>malvids</taxon>
        <taxon>Brassicales</taxon>
        <taxon>Brassicaceae</taxon>
        <taxon>Camelineae</taxon>
        <taxon>Arabidopsis</taxon>
    </lineage>
</organism>
<dbReference type="GeneID" id="820585"/>
<dbReference type="OMA" id="HEMAICS"/>
<evidence type="ECO:0007829" key="11">
    <source>
        <dbReference type="ProteomicsDB" id="Q9LIC4"/>
    </source>
</evidence>
<dbReference type="PANTHER" id="PTHR32410:SF168">
    <property type="entry name" value="CYSTEINE_HISTIDINE-RICH C1 DOMAIN FAMILY PROTEIN"/>
    <property type="match status" value="1"/>
</dbReference>
<evidence type="ECO:0000256" key="3">
    <source>
        <dbReference type="ARBA" id="ARBA00022771"/>
    </source>
</evidence>
<dbReference type="InterPro" id="IPR046349">
    <property type="entry name" value="C1-like_sf"/>
</dbReference>
<dbReference type="InterPro" id="IPR053192">
    <property type="entry name" value="Vacuole_Formation_Reg"/>
</dbReference>
<keyword evidence="3" id="KW-0863">Zinc-finger</keyword>
<proteinExistence type="evidence at protein level"/>
<sequence length="652" mass="75489">MEIDHELLIPHLMMEEPTVKEEDIIHNQTSTKEMYDAEKPRCLLSHPADSPHNLSVGCDPKLPLGCFTCGGKTTVRRQDYLHFHCTTCDVKFHEGCQTRPRRITHPYHLQHPLTLFYRNPETGIISNIIPYSSPYESDTSDPESNSSGEGKSELVDIIPSKSDIIFDKCTWCGKDFKGDVWFYRCLICGFCLDLSCALTLPPLTIANPKSHHHSLLFLPRPLLVPCDACGLVNALEPSYACFQCNYMIHQNCIDLPRVIKITRHHHRLSFTPFGPPLISLCRVCYKEVDIKYGQYSCQHEDCSYVAHSKCATHKNVWDGTELEWETEESDENEDIAPFKVVGEDLIKHFCHKHHLRLKKHDGFREAEKQCRACVFPIVSHQFYHCKICNYSLHEVCAGLPRKLDHALHKHRLVLDPSPLHDYRNMHCSTCSRAFTGFRYKCSEKICQDRTNLNIDVSCILVPEYFTHKSHEHPVVISTSYSDTDEILCNACQGTCWQPHIKCTKCDFAMCYTCATIPNEVHYKFDEHPLTLCHGESRKSKYWCEVCEKKLDTTKWFYTCNKCCTTVHRECLFGSTVYMQPGSRFNYVYGTVEVFRNSHNSRLVCRKCFHSCTDSVYFRGYKSQQTFISYKGYEQHEMAICSLTCLKLEMLFW</sequence>
<dbReference type="EMBL" id="CP002686">
    <property type="protein sequence ID" value="AEE75408.1"/>
    <property type="molecule type" value="Genomic_DNA"/>
</dbReference>
<evidence type="ECO:0000313" key="6">
    <source>
        <dbReference type="Araport" id="AT3G13760"/>
    </source>
</evidence>
<dbReference type="AlphaFoldDB" id="Q9LIC4"/>
<keyword evidence="1" id="KW-0479">Metal-binding</keyword>
<evidence type="ECO:0007829" key="10">
    <source>
        <dbReference type="PeptideAtlas" id="Q9LIC4"/>
    </source>
</evidence>
<protein>
    <submittedName>
        <fullName evidence="7">Cysteine/Histidine-rich C1 domain family protein</fullName>
    </submittedName>
</protein>
<dbReference type="SMART" id="SM00249">
    <property type="entry name" value="PHD"/>
    <property type="match status" value="2"/>
</dbReference>
<dbReference type="InterPro" id="IPR001965">
    <property type="entry name" value="Znf_PHD"/>
</dbReference>
<dbReference type="RefSeq" id="NP_187989.1">
    <property type="nucleotide sequence ID" value="NM_112226.2"/>
</dbReference>
<dbReference type="Araport" id="AT3G13760"/>
<dbReference type="STRING" id="3702.Q9LIC4"/>
<reference evidence="9" key="5">
    <citation type="journal article" date="2017" name="Plant J.">
        <title>Araport11: a complete reannotation of the Arabidopsis thaliana reference genome.</title>
        <authorList>
            <person name="Cheng C.Y."/>
            <person name="Krishnakumar V."/>
            <person name="Chan A.P."/>
            <person name="Thibaud-Nissen F."/>
            <person name="Schobel S."/>
            <person name="Town C.D."/>
        </authorList>
    </citation>
    <scope>GENOME REANNOTATION</scope>
    <source>
        <strain evidence="9">cv. Columbia</strain>
    </source>
</reference>
<evidence type="ECO:0000313" key="8">
    <source>
        <dbReference type="EMBL" id="BAB01924.1"/>
    </source>
</evidence>
<feature type="domain" description="Zinc finger PHD-type" evidence="5">
    <location>
        <begin position="225"/>
        <end position="285"/>
    </location>
</feature>
<dbReference type="SUPFAM" id="SSF57889">
    <property type="entry name" value="Cysteine-rich domain"/>
    <property type="match status" value="4"/>
</dbReference>
<evidence type="ECO:0000259" key="5">
    <source>
        <dbReference type="SMART" id="SM00249"/>
    </source>
</evidence>
<dbReference type="InterPro" id="IPR004146">
    <property type="entry name" value="DC1"/>
</dbReference>
<dbReference type="ProteomicsDB" id="185513"/>
<keyword evidence="4" id="KW-0862">Zinc</keyword>
<dbReference type="Pfam" id="PF22926">
    <property type="entry name" value="C1-like_CT"/>
    <property type="match status" value="1"/>
</dbReference>
<name>Q9LIC4_ARATH</name>